<dbReference type="GO" id="GO:0019491">
    <property type="term" value="P:ectoine biosynthetic process"/>
    <property type="evidence" value="ECO:0007669"/>
    <property type="project" value="UniProtKB-UniPathway"/>
</dbReference>
<evidence type="ECO:0000256" key="8">
    <source>
        <dbReference type="RuleBase" id="RU003560"/>
    </source>
</evidence>
<evidence type="ECO:0000256" key="5">
    <source>
        <dbReference type="ARBA" id="ARBA00022898"/>
    </source>
</evidence>
<dbReference type="InterPro" id="IPR015422">
    <property type="entry name" value="PyrdxlP-dep_Trfase_small"/>
</dbReference>
<dbReference type="PANTHER" id="PTHR43552:SF2">
    <property type="entry name" value="DIAMINOBUTYRATE--2-OXOGLUTARATE TRANSAMINASE"/>
    <property type="match status" value="1"/>
</dbReference>
<evidence type="ECO:0000256" key="6">
    <source>
        <dbReference type="ARBA" id="ARBA00023317"/>
    </source>
</evidence>
<name>A0A484HEW9_9BACT</name>
<comment type="function">
    <text evidence="9">Catalyzes reversively the conversion of L-aspartate beta-semialdehyde (ASA) to L-2,4-diaminobutyrate (DABA) by transamination with L-glutamate.</text>
</comment>
<comment type="similarity">
    <text evidence="2 8">Belongs to the class-III pyridoxal-phosphate-dependent aminotransferase family.</text>
</comment>
<keyword evidence="5 8" id="KW-0663">Pyridoxal phosphate</keyword>
<dbReference type="InterPro" id="IPR005814">
    <property type="entry name" value="Aminotrans_3"/>
</dbReference>
<evidence type="ECO:0000256" key="2">
    <source>
        <dbReference type="ARBA" id="ARBA00008954"/>
    </source>
</evidence>
<gene>
    <name evidence="10" type="primary">ectB</name>
    <name evidence="10" type="ORF">EPICR_140024</name>
</gene>
<dbReference type="GO" id="GO:0047307">
    <property type="term" value="F:diaminobutyrate-pyruvate transaminase activity"/>
    <property type="evidence" value="ECO:0007669"/>
    <property type="project" value="InterPro"/>
</dbReference>
<dbReference type="FunFam" id="3.40.640.10:FF:000004">
    <property type="entry name" value="Acetylornithine aminotransferase"/>
    <property type="match status" value="1"/>
</dbReference>
<reference evidence="10" key="1">
    <citation type="submission" date="2019-01" db="EMBL/GenBank/DDBJ databases">
        <authorList>
            <consortium name="Genoscope - CEA"/>
            <person name="William W."/>
        </authorList>
    </citation>
    <scope>NUCLEOTIDE SEQUENCE</scope>
    <source>
        <strain evidence="10">CR-1</strain>
    </source>
</reference>
<evidence type="ECO:0000256" key="1">
    <source>
        <dbReference type="ARBA" id="ARBA00001933"/>
    </source>
</evidence>
<comment type="cofactor">
    <cofactor evidence="1 9">
        <name>pyridoxal 5'-phosphate</name>
        <dbReference type="ChEBI" id="CHEBI:597326"/>
    </cofactor>
</comment>
<dbReference type="UniPathway" id="UPA00067">
    <property type="reaction ID" value="UER00121"/>
</dbReference>
<dbReference type="InterPro" id="IPR012773">
    <property type="entry name" value="Ectoine_EctB"/>
</dbReference>
<dbReference type="NCBIfam" id="NF006733">
    <property type="entry name" value="PRK09264.1"/>
    <property type="match status" value="1"/>
</dbReference>
<keyword evidence="4 9" id="KW-0808">Transferase</keyword>
<dbReference type="SUPFAM" id="SSF53383">
    <property type="entry name" value="PLP-dependent transferases"/>
    <property type="match status" value="1"/>
</dbReference>
<dbReference type="InterPro" id="IPR049704">
    <property type="entry name" value="Aminotrans_3_PPA_site"/>
</dbReference>
<dbReference type="GO" id="GO:0031299">
    <property type="term" value="F:taurine-pyruvate aminotransferase activity"/>
    <property type="evidence" value="ECO:0007669"/>
    <property type="project" value="UniProtKB-EC"/>
</dbReference>
<dbReference type="InterPro" id="IPR004637">
    <property type="entry name" value="Dat"/>
</dbReference>
<dbReference type="Gene3D" id="3.40.640.10">
    <property type="entry name" value="Type I PLP-dependent aspartate aminotransferase-like (Major domain)"/>
    <property type="match status" value="1"/>
</dbReference>
<dbReference type="InterPro" id="IPR015424">
    <property type="entry name" value="PyrdxlP-dep_Trfase"/>
</dbReference>
<dbReference type="InterPro" id="IPR015421">
    <property type="entry name" value="PyrdxlP-dep_Trfase_major"/>
</dbReference>
<evidence type="ECO:0000256" key="7">
    <source>
        <dbReference type="ARBA" id="ARBA00052998"/>
    </source>
</evidence>
<evidence type="ECO:0000256" key="3">
    <source>
        <dbReference type="ARBA" id="ARBA00022576"/>
    </source>
</evidence>
<organism evidence="10">
    <name type="scientific">uncultured Desulfobacteraceae bacterium</name>
    <dbReference type="NCBI Taxonomy" id="218296"/>
    <lineage>
        <taxon>Bacteria</taxon>
        <taxon>Pseudomonadati</taxon>
        <taxon>Thermodesulfobacteriota</taxon>
        <taxon>Desulfobacteria</taxon>
        <taxon>Desulfobacterales</taxon>
        <taxon>Desulfobacteraceae</taxon>
        <taxon>environmental samples</taxon>
    </lineage>
</organism>
<comment type="pathway">
    <text evidence="9">Amine and polyamine biosynthesis; ectoine biosynthesis; L-ectoine from L-aspartate 4-semialdehyde: step 1/3.</text>
</comment>
<keyword evidence="6" id="KW-0670">Pyruvate</keyword>
<dbReference type="NCBIfam" id="TIGR02407">
    <property type="entry name" value="ectoine_ectB"/>
    <property type="match status" value="1"/>
</dbReference>
<dbReference type="PIRSF" id="PIRSF000521">
    <property type="entry name" value="Transaminase_4ab_Lys_Orn"/>
    <property type="match status" value="1"/>
</dbReference>
<evidence type="ECO:0000313" key="10">
    <source>
        <dbReference type="EMBL" id="VEN73263.1"/>
    </source>
</evidence>
<dbReference type="EC" id="2.6.1.76" evidence="9"/>
<dbReference type="CDD" id="cd00610">
    <property type="entry name" value="OAT_like"/>
    <property type="match status" value="1"/>
</dbReference>
<dbReference type="AlphaFoldDB" id="A0A484HEW9"/>
<comment type="catalytic activity">
    <reaction evidence="7">
        <text>taurine + pyruvate = sulfoacetaldehyde + L-alanine</text>
        <dbReference type="Rhea" id="RHEA:10420"/>
        <dbReference type="ChEBI" id="CHEBI:15361"/>
        <dbReference type="ChEBI" id="CHEBI:57972"/>
        <dbReference type="ChEBI" id="CHEBI:58246"/>
        <dbReference type="ChEBI" id="CHEBI:507393"/>
        <dbReference type="EC" id="2.6.1.77"/>
    </reaction>
    <physiologicalReaction direction="left-to-right" evidence="7">
        <dbReference type="Rhea" id="RHEA:10421"/>
    </physiologicalReaction>
</comment>
<dbReference type="EMBL" id="CAACVI010000006">
    <property type="protein sequence ID" value="VEN73263.1"/>
    <property type="molecule type" value="Genomic_DNA"/>
</dbReference>
<accession>A0A484HEW9</accession>
<evidence type="ECO:0000256" key="9">
    <source>
        <dbReference type="RuleBase" id="RU365034"/>
    </source>
</evidence>
<sequence length="479" mass="53181">MENYSESHVLSEREKLSVLTGRNEPGADYPKDKYVYELFDSRGEDFRLKERSMASPKNRRLDLFSEKESKARYYVRHFPALFSRAKNEFLYDVSGNKYIDFLSGAGALNYGHNNPIIKKELIKYLRNDGIIHSLDKATEAKERFINEFCKTILAPRGYDHKIQFTGPTGTNAVEAALKLARMAKKRASVMAFTKGYHGNTLGALAVTANDYYKNDFFCMANGTVFMPYDQYLGPDVNTIGHLKKYLEDSGSGIALPAAVILETIQGEGGINVAGRKWLQDLSALCRDHDILLIIDDIQVGNGRTGTFFSFEDYGIVPDIVVVSKSIGGGLPFSFVLMKPELDVWKPGQHTGTFRGNNLAFVAGAAILRKYWRDGAFSDSIAKKSAYLKRSLEEIKGDHSGLGIQIRGKGLIYGLEFKDKAFAAAVSRKCFQKNLVVETCGTQDETLKILPPLTIGQDALEKGAGIIKNAVLEIKNGKKS</sequence>
<proteinExistence type="inferred from homology"/>
<keyword evidence="3 9" id="KW-0032">Aminotransferase</keyword>
<comment type="catalytic activity">
    <reaction evidence="9">
        <text>L-2,4-diaminobutanoate + 2-oxoglutarate = L-aspartate 4-semialdehyde + L-glutamate</text>
        <dbReference type="Rhea" id="RHEA:11160"/>
        <dbReference type="ChEBI" id="CHEBI:16810"/>
        <dbReference type="ChEBI" id="CHEBI:29985"/>
        <dbReference type="ChEBI" id="CHEBI:58761"/>
        <dbReference type="ChEBI" id="CHEBI:537519"/>
        <dbReference type="EC" id="2.6.1.76"/>
    </reaction>
</comment>
<evidence type="ECO:0000256" key="4">
    <source>
        <dbReference type="ARBA" id="ARBA00022679"/>
    </source>
</evidence>
<dbReference type="Pfam" id="PF00202">
    <property type="entry name" value="Aminotran_3"/>
    <property type="match status" value="1"/>
</dbReference>
<dbReference type="GO" id="GO:0045303">
    <property type="term" value="F:diaminobutyrate-2-oxoglutarate transaminase activity"/>
    <property type="evidence" value="ECO:0007669"/>
    <property type="project" value="UniProtKB-EC"/>
</dbReference>
<dbReference type="PANTHER" id="PTHR43552">
    <property type="entry name" value="DIAMINOBUTYRATE--2-OXOGLUTARATE AMINOTRANSFERASE"/>
    <property type="match status" value="1"/>
</dbReference>
<dbReference type="NCBIfam" id="TIGR00709">
    <property type="entry name" value="dat"/>
    <property type="match status" value="1"/>
</dbReference>
<dbReference type="GO" id="GO:0030170">
    <property type="term" value="F:pyridoxal phosphate binding"/>
    <property type="evidence" value="ECO:0007669"/>
    <property type="project" value="InterPro"/>
</dbReference>
<dbReference type="PROSITE" id="PS00600">
    <property type="entry name" value="AA_TRANSFER_CLASS_3"/>
    <property type="match status" value="1"/>
</dbReference>
<protein>
    <recommendedName>
        <fullName evidence="9">Diaminobutyrate--2-oxoglutarate transaminase</fullName>
        <ecNumber evidence="9">2.6.1.76</ecNumber>
    </recommendedName>
    <alternativeName>
        <fullName evidence="9">DABA aminotransferase</fullName>
    </alternativeName>
</protein>
<dbReference type="Gene3D" id="3.90.1150.10">
    <property type="entry name" value="Aspartate Aminotransferase, domain 1"/>
    <property type="match status" value="1"/>
</dbReference>